<sequence length="280" mass="31243">MERPTTKPALKPIYPPSHINICSPFTPKEYTCCHCDNTSNFLVFSQDRRVSSCPHAHDPQTCVPSHHHSNAPQGCQMRDHLGRPPLKLRIPAAFTCATCKNQNSIFKIMAQEQVTCKCGAPYLEAVYDQYGQILLWPGLRGDAAIDELSDPKKVAELRWRLIEMGGMPWVEDETRLRKWVEEQEALEGLQKAEFVRRWMTRQKEEARAALGTLKGLGPGSPGLSPSGSPSPSPSPSPSLENGKGEESWDRLFKVVPKHQIECVETKDSLDDGLAELSVVE</sequence>
<dbReference type="GeneID" id="87912321"/>
<evidence type="ECO:0000313" key="3">
    <source>
        <dbReference type="Proteomes" id="UP001323405"/>
    </source>
</evidence>
<proteinExistence type="predicted"/>
<dbReference type="RefSeq" id="XP_062740950.1">
    <property type="nucleotide sequence ID" value="XM_062892414.1"/>
</dbReference>
<keyword evidence="3" id="KW-1185">Reference proteome</keyword>
<dbReference type="EMBL" id="JAFFHA010000008">
    <property type="protein sequence ID" value="KAK4651975.1"/>
    <property type="molecule type" value="Genomic_DNA"/>
</dbReference>
<reference evidence="2 3" key="1">
    <citation type="journal article" date="2023" name="bioRxiv">
        <title>High-quality genome assemblies of four members of thePodospora anserinaspecies complex.</title>
        <authorList>
            <person name="Ament-Velasquez S.L."/>
            <person name="Vogan A.A."/>
            <person name="Wallerman O."/>
            <person name="Hartmann F."/>
            <person name="Gautier V."/>
            <person name="Silar P."/>
            <person name="Giraud T."/>
            <person name="Johannesson H."/>
        </authorList>
    </citation>
    <scope>NUCLEOTIDE SEQUENCE [LARGE SCALE GENOMIC DNA]</scope>
    <source>
        <strain evidence="2 3">CBS 415.72m</strain>
    </source>
</reference>
<organism evidence="2 3">
    <name type="scientific">Podospora pseudocomata</name>
    <dbReference type="NCBI Taxonomy" id="2093779"/>
    <lineage>
        <taxon>Eukaryota</taxon>
        <taxon>Fungi</taxon>
        <taxon>Dikarya</taxon>
        <taxon>Ascomycota</taxon>
        <taxon>Pezizomycotina</taxon>
        <taxon>Sordariomycetes</taxon>
        <taxon>Sordariomycetidae</taxon>
        <taxon>Sordariales</taxon>
        <taxon>Podosporaceae</taxon>
        <taxon>Podospora</taxon>
    </lineage>
</organism>
<evidence type="ECO:0000313" key="2">
    <source>
        <dbReference type="EMBL" id="KAK4651975.1"/>
    </source>
</evidence>
<gene>
    <name evidence="2" type="ORF">QC762_607240</name>
</gene>
<evidence type="ECO:0000256" key="1">
    <source>
        <dbReference type="SAM" id="MobiDB-lite"/>
    </source>
</evidence>
<protein>
    <submittedName>
        <fullName evidence="2">Uncharacterized protein</fullName>
    </submittedName>
</protein>
<accession>A0ABR0G896</accession>
<name>A0ABR0G896_9PEZI</name>
<feature type="region of interest" description="Disordered" evidence="1">
    <location>
        <begin position="211"/>
        <end position="247"/>
    </location>
</feature>
<dbReference type="Proteomes" id="UP001323405">
    <property type="component" value="Unassembled WGS sequence"/>
</dbReference>
<comment type="caution">
    <text evidence="2">The sequence shown here is derived from an EMBL/GenBank/DDBJ whole genome shotgun (WGS) entry which is preliminary data.</text>
</comment>